<dbReference type="Gene3D" id="1.10.10.1320">
    <property type="entry name" value="Anti-sigma factor, zinc-finger domain"/>
    <property type="match status" value="1"/>
</dbReference>
<keyword evidence="4 10" id="KW-0812">Transmembrane</keyword>
<comment type="caution">
    <text evidence="12">The sequence shown here is derived from an EMBL/GenBank/DDBJ whole genome shotgun (WGS) entry which is preliminary data.</text>
</comment>
<name>A0ABV5VVC2_9BACL</name>
<comment type="subcellular location">
    <subcellularLocation>
        <location evidence="2">Cell membrane</location>
    </subcellularLocation>
    <subcellularLocation>
        <location evidence="1">Membrane</location>
        <topology evidence="1">Single-pass membrane protein</topology>
    </subcellularLocation>
</comment>
<feature type="domain" description="Anti-sigma K factor RskA C-terminal" evidence="11">
    <location>
        <begin position="108"/>
        <end position="251"/>
    </location>
</feature>
<evidence type="ECO:0000256" key="9">
    <source>
        <dbReference type="SAM" id="MobiDB-lite"/>
    </source>
</evidence>
<evidence type="ECO:0000259" key="11">
    <source>
        <dbReference type="Pfam" id="PF10099"/>
    </source>
</evidence>
<reference evidence="12 13" key="1">
    <citation type="submission" date="2024-09" db="EMBL/GenBank/DDBJ databases">
        <authorList>
            <person name="Sun Q."/>
            <person name="Mori K."/>
        </authorList>
    </citation>
    <scope>NUCLEOTIDE SEQUENCE [LARGE SCALE GENOMIC DNA]</scope>
    <source>
        <strain evidence="12 13">JCM 12520</strain>
    </source>
</reference>
<evidence type="ECO:0000256" key="3">
    <source>
        <dbReference type="ARBA" id="ARBA00022475"/>
    </source>
</evidence>
<keyword evidence="6 10" id="KW-0472">Membrane</keyword>
<dbReference type="RefSeq" id="WP_344911145.1">
    <property type="nucleotide sequence ID" value="NZ_BAAAYO010000010.1"/>
</dbReference>
<keyword evidence="5 10" id="KW-1133">Transmembrane helix</keyword>
<evidence type="ECO:0000256" key="10">
    <source>
        <dbReference type="SAM" id="Phobius"/>
    </source>
</evidence>
<evidence type="ECO:0000256" key="1">
    <source>
        <dbReference type="ARBA" id="ARBA00004167"/>
    </source>
</evidence>
<dbReference type="Pfam" id="PF10099">
    <property type="entry name" value="RskA_C"/>
    <property type="match status" value="1"/>
</dbReference>
<dbReference type="EMBL" id="JBHMAG010000009">
    <property type="protein sequence ID" value="MFB9752252.1"/>
    <property type="molecule type" value="Genomic_DNA"/>
</dbReference>
<dbReference type="InterPro" id="IPR018764">
    <property type="entry name" value="RskA_C"/>
</dbReference>
<dbReference type="PANTHER" id="PTHR37461">
    <property type="entry name" value="ANTI-SIGMA-K FACTOR RSKA"/>
    <property type="match status" value="1"/>
</dbReference>
<evidence type="ECO:0000313" key="12">
    <source>
        <dbReference type="EMBL" id="MFB9752252.1"/>
    </source>
</evidence>
<dbReference type="Proteomes" id="UP001589619">
    <property type="component" value="Unassembled WGS sequence"/>
</dbReference>
<evidence type="ECO:0000256" key="7">
    <source>
        <dbReference type="ARBA" id="ARBA00029829"/>
    </source>
</evidence>
<evidence type="ECO:0000313" key="13">
    <source>
        <dbReference type="Proteomes" id="UP001589619"/>
    </source>
</evidence>
<evidence type="ECO:0000256" key="5">
    <source>
        <dbReference type="ARBA" id="ARBA00022989"/>
    </source>
</evidence>
<protein>
    <recommendedName>
        <fullName evidence="8">Regulator of SigK</fullName>
    </recommendedName>
    <alternativeName>
        <fullName evidence="7">Sigma-K anti-sigma factor RskA</fullName>
    </alternativeName>
</protein>
<feature type="transmembrane region" description="Helical" evidence="10">
    <location>
        <begin position="104"/>
        <end position="123"/>
    </location>
</feature>
<evidence type="ECO:0000256" key="6">
    <source>
        <dbReference type="ARBA" id="ARBA00023136"/>
    </source>
</evidence>
<dbReference type="PANTHER" id="PTHR37461:SF1">
    <property type="entry name" value="ANTI-SIGMA-K FACTOR RSKA"/>
    <property type="match status" value="1"/>
</dbReference>
<organism evidence="12 13">
    <name type="scientific">Paenibacillus hodogayensis</name>
    <dbReference type="NCBI Taxonomy" id="279208"/>
    <lineage>
        <taxon>Bacteria</taxon>
        <taxon>Bacillati</taxon>
        <taxon>Bacillota</taxon>
        <taxon>Bacilli</taxon>
        <taxon>Bacillales</taxon>
        <taxon>Paenibacillaceae</taxon>
        <taxon>Paenibacillus</taxon>
    </lineage>
</organism>
<dbReference type="InterPro" id="IPR051474">
    <property type="entry name" value="Anti-sigma-K/W_factor"/>
</dbReference>
<feature type="region of interest" description="Disordered" evidence="9">
    <location>
        <begin position="80"/>
        <end position="99"/>
    </location>
</feature>
<evidence type="ECO:0000256" key="2">
    <source>
        <dbReference type="ARBA" id="ARBA00004236"/>
    </source>
</evidence>
<sequence length="260" mass="27962">MKNNPASACDLRLDVLSGSCTKEERLAFERHLPGCDACRAENEELQLIWEALYADMELIEPPRDLKQQVMNAALAADADLPEGVAQTPNDSKPGRTAPARTRRWLPATAGALLLAALAVGTAWNVSLYRDHSRAPIPIEQALSVPASQVKQVVSLQSQSAAQARAYGIACVVDNGRSKQFVVYVYGAAATVGDQAYQVWLIENGVRRSAGTFRVNGDDKGVGVLAMPIQSDTLTFDAIGITLEPDDKGDRPRGDKIFGSV</sequence>
<proteinExistence type="predicted"/>
<evidence type="ECO:0000256" key="8">
    <source>
        <dbReference type="ARBA" id="ARBA00030803"/>
    </source>
</evidence>
<keyword evidence="13" id="KW-1185">Reference proteome</keyword>
<evidence type="ECO:0000256" key="4">
    <source>
        <dbReference type="ARBA" id="ARBA00022692"/>
    </source>
</evidence>
<keyword evidence="3" id="KW-1003">Cell membrane</keyword>
<gene>
    <name evidence="12" type="ORF">ACFFNY_11855</name>
</gene>
<accession>A0ABV5VVC2</accession>
<dbReference type="InterPro" id="IPR041916">
    <property type="entry name" value="Anti_sigma_zinc_sf"/>
</dbReference>